<keyword evidence="1 2" id="KW-0500">Molybdenum</keyword>
<evidence type="ECO:0000313" key="5">
    <source>
        <dbReference type="Proteomes" id="UP000246569"/>
    </source>
</evidence>
<accession>A0A317MY10</accession>
<dbReference type="PANTHER" id="PTHR30432:SF1">
    <property type="entry name" value="DNA-BINDING TRANSCRIPTIONAL DUAL REGULATOR MODE"/>
    <property type="match status" value="1"/>
</dbReference>
<dbReference type="Gene3D" id="2.40.50.100">
    <property type="match status" value="2"/>
</dbReference>
<evidence type="ECO:0000256" key="2">
    <source>
        <dbReference type="PROSITE-ProRule" id="PRU01213"/>
    </source>
</evidence>
<feature type="domain" description="Mop" evidence="3">
    <location>
        <begin position="2"/>
        <end position="67"/>
    </location>
</feature>
<dbReference type="PROSITE" id="PS51866">
    <property type="entry name" value="MOP"/>
    <property type="match status" value="2"/>
</dbReference>
<gene>
    <name evidence="4" type="ORF">C7443_102239</name>
</gene>
<dbReference type="EMBL" id="QGTJ01000002">
    <property type="protein sequence ID" value="PWV64589.1"/>
    <property type="molecule type" value="Genomic_DNA"/>
</dbReference>
<name>A0A317MY10_9GAMM</name>
<dbReference type="InterPro" id="IPR051815">
    <property type="entry name" value="Molybdate_resp_trans_reg"/>
</dbReference>
<dbReference type="SUPFAM" id="SSF50331">
    <property type="entry name" value="MOP-like"/>
    <property type="match status" value="2"/>
</dbReference>
<dbReference type="Proteomes" id="UP000246569">
    <property type="component" value="Unassembled WGS sequence"/>
</dbReference>
<dbReference type="Pfam" id="PF03459">
    <property type="entry name" value="TOBE"/>
    <property type="match status" value="2"/>
</dbReference>
<evidence type="ECO:0000313" key="4">
    <source>
        <dbReference type="EMBL" id="PWV64589.1"/>
    </source>
</evidence>
<dbReference type="RefSeq" id="WP_110017236.1">
    <property type="nucleotide sequence ID" value="NZ_QGTJ01000002.1"/>
</dbReference>
<protein>
    <submittedName>
        <fullName evidence="4">Molybdate transport system regulatory protein</fullName>
    </submittedName>
</protein>
<comment type="caution">
    <text evidence="4">The sequence shown here is derived from an EMBL/GenBank/DDBJ whole genome shotgun (WGS) entry which is preliminary data.</text>
</comment>
<reference evidence="4 5" key="1">
    <citation type="submission" date="2018-05" db="EMBL/GenBank/DDBJ databases">
        <title>Genomic Encyclopedia of Type Strains, Phase IV (KMG-IV): sequencing the most valuable type-strain genomes for metagenomic binning, comparative biology and taxonomic classification.</title>
        <authorList>
            <person name="Goeker M."/>
        </authorList>
    </citation>
    <scope>NUCLEOTIDE SEQUENCE [LARGE SCALE GENOMIC DNA]</scope>
    <source>
        <strain evidence="4 5">DSM 23606</strain>
    </source>
</reference>
<evidence type="ECO:0000259" key="3">
    <source>
        <dbReference type="PROSITE" id="PS51866"/>
    </source>
</evidence>
<dbReference type="AlphaFoldDB" id="A0A317MY10"/>
<organism evidence="4 5">
    <name type="scientific">Plasticicumulans acidivorans</name>
    <dbReference type="NCBI Taxonomy" id="886464"/>
    <lineage>
        <taxon>Bacteria</taxon>
        <taxon>Pseudomonadati</taxon>
        <taxon>Pseudomonadota</taxon>
        <taxon>Gammaproteobacteria</taxon>
        <taxon>Candidatus Competibacteraceae</taxon>
        <taxon>Plasticicumulans</taxon>
    </lineage>
</organism>
<keyword evidence="5" id="KW-1185">Reference proteome</keyword>
<dbReference type="OrthoDB" id="9800709at2"/>
<dbReference type="InterPro" id="IPR008995">
    <property type="entry name" value="Mo/tungstate-bd_C_term_dom"/>
</dbReference>
<dbReference type="GO" id="GO:0015689">
    <property type="term" value="P:molybdate ion transport"/>
    <property type="evidence" value="ECO:0007669"/>
    <property type="project" value="InterPro"/>
</dbReference>
<dbReference type="InterPro" id="IPR004606">
    <property type="entry name" value="Mop_domain"/>
</dbReference>
<feature type="domain" description="Mop" evidence="3">
    <location>
        <begin position="72"/>
        <end position="138"/>
    </location>
</feature>
<dbReference type="NCBIfam" id="TIGR00638">
    <property type="entry name" value="Mop"/>
    <property type="match status" value="2"/>
</dbReference>
<sequence length="138" mass="13547">MKLSARNQFSGTVKTIEAGAVNDEVVVAIGSDTLTATLTKDAVSALGLVAGTPVTALFKASAVILGAGTPGKLSARNVFTGTVSSIKEGAVNAEVVLTTASGSTVTAILTEDAVKDLGLAVGSPAYALVKATSIIIGA</sequence>
<proteinExistence type="predicted"/>
<evidence type="ECO:0000256" key="1">
    <source>
        <dbReference type="ARBA" id="ARBA00022505"/>
    </source>
</evidence>
<dbReference type="InterPro" id="IPR005116">
    <property type="entry name" value="Transp-assoc_OB_typ1"/>
</dbReference>
<dbReference type="PANTHER" id="PTHR30432">
    <property type="entry name" value="TRANSCRIPTIONAL REGULATOR MODE"/>
    <property type="match status" value="1"/>
</dbReference>